<dbReference type="InterPro" id="IPR006624">
    <property type="entry name" value="Beta-propeller_rpt_TECPR"/>
</dbReference>
<dbReference type="EMBL" id="LXQD01000339">
    <property type="protein sequence ID" value="RCJ19638.1"/>
    <property type="molecule type" value="Genomic_DNA"/>
</dbReference>
<feature type="chain" id="PRO_5016744229" evidence="1">
    <location>
        <begin position="29"/>
        <end position="436"/>
    </location>
</feature>
<evidence type="ECO:0000313" key="2">
    <source>
        <dbReference type="EMBL" id="RCJ19638.1"/>
    </source>
</evidence>
<sequence length="436" mass="46316">MKSNFITKNFVTLLIFAAILTSANPSQAAQLIIRAIECKSVSTGISAGVLNAIFQPLAAVSKVLISTALPGDLSEASKVIAEIPDVAQAIDSSGGGDPDDLYLSLSNQPKRDLAIWPARGQDYDIRKGQIVRPNLKLDFSNAIDVNFWEYDSGSGDDFLGRLSVNESEAGGVKTKIVYNPDEGNVYVVEYEVIGVAPTPQAVEQQWQQVIGCAKKIAAGGGKTWVLGCVGGGSGYQIFSRNGSNWDLVPGAAVDIAVESNGTPWVVNADGQIFQRSGNSWQLVPGCAKKIAAGSKVWVLGCDRNGSDGYQIFSWNGSSWDLIRGAVEDLAVDSKNIVWAVNGRGEIFRNINFRTSGDVVKRGDPWTLVPGCAKKIAVGGSKVWILGCASNGSSGYEIFSRNNSNWDLVPGAAVEIAVDASGNPWVVNAEGQIFRAP</sequence>
<name>A0A367Q652_9NOSO</name>
<dbReference type="Proteomes" id="UP000252107">
    <property type="component" value="Unassembled WGS sequence"/>
</dbReference>
<proteinExistence type="predicted"/>
<reference evidence="2" key="1">
    <citation type="submission" date="2016-04" db="EMBL/GenBank/DDBJ databases">
        <authorList>
            <person name="Tabuchi Yagui T.R."/>
        </authorList>
    </citation>
    <scope>NUCLEOTIDE SEQUENCE [LARGE SCALE GENOMIC DNA]</scope>
    <source>
        <strain evidence="2">NIES-26</strain>
    </source>
</reference>
<keyword evidence="1" id="KW-0732">Signal</keyword>
<evidence type="ECO:0000313" key="3">
    <source>
        <dbReference type="Proteomes" id="UP000252107"/>
    </source>
</evidence>
<comment type="caution">
    <text evidence="2">The sequence shown here is derived from an EMBL/GenBank/DDBJ whole genome shotgun (WGS) entry which is preliminary data.</text>
</comment>
<protein>
    <submittedName>
        <fullName evidence="2">Uncharacterized protein</fullName>
    </submittedName>
</protein>
<dbReference type="SMART" id="SM00706">
    <property type="entry name" value="TECPR"/>
    <property type="match status" value="6"/>
</dbReference>
<gene>
    <name evidence="2" type="ORF">A6770_05715</name>
</gene>
<dbReference type="AlphaFoldDB" id="A0A367Q652"/>
<dbReference type="Pfam" id="PF19193">
    <property type="entry name" value="Tectonin"/>
    <property type="match status" value="1"/>
</dbReference>
<organism evidence="2 3">
    <name type="scientific">Nostoc minutum NIES-26</name>
    <dbReference type="NCBI Taxonomy" id="1844469"/>
    <lineage>
        <taxon>Bacteria</taxon>
        <taxon>Bacillati</taxon>
        <taxon>Cyanobacteriota</taxon>
        <taxon>Cyanophyceae</taxon>
        <taxon>Nostocales</taxon>
        <taxon>Nostocaceae</taxon>
        <taxon>Nostoc</taxon>
    </lineage>
</organism>
<feature type="signal peptide" evidence="1">
    <location>
        <begin position="1"/>
        <end position="28"/>
    </location>
</feature>
<keyword evidence="3" id="KW-1185">Reference proteome</keyword>
<accession>A0A367Q652</accession>
<evidence type="ECO:0000256" key="1">
    <source>
        <dbReference type="SAM" id="SignalP"/>
    </source>
</evidence>